<dbReference type="RefSeq" id="WP_013490339.1">
    <property type="nucleotide sequence ID" value="NC_014829.1"/>
</dbReference>
<feature type="region of interest" description="Disordered" evidence="1">
    <location>
        <begin position="27"/>
        <end position="86"/>
    </location>
</feature>
<keyword evidence="3" id="KW-1185">Reference proteome</keyword>
<reference evidence="2 3" key="1">
    <citation type="submission" date="2010-12" db="EMBL/GenBank/DDBJ databases">
        <title>Complete sequence of Bacillus cellulosilyticus DSM 2522.</title>
        <authorList>
            <consortium name="US DOE Joint Genome Institute"/>
            <person name="Lucas S."/>
            <person name="Copeland A."/>
            <person name="Lapidus A."/>
            <person name="Cheng J.-F."/>
            <person name="Bruce D."/>
            <person name="Goodwin L."/>
            <person name="Pitluck S."/>
            <person name="Chertkov O."/>
            <person name="Detter J.C."/>
            <person name="Han C."/>
            <person name="Tapia R."/>
            <person name="Land M."/>
            <person name="Hauser L."/>
            <person name="Jeffries C."/>
            <person name="Kyrpides N."/>
            <person name="Ivanova N."/>
            <person name="Mikhailova N."/>
            <person name="Brumm P."/>
            <person name="Mead D."/>
            <person name="Woyke T."/>
        </authorList>
    </citation>
    <scope>NUCLEOTIDE SEQUENCE [LARGE SCALE GENOMIC DNA]</scope>
    <source>
        <strain evidence="3">ATCC 21833 / DSM 2522 / FERM P-1141 / JCM 9156 / N-4</strain>
    </source>
</reference>
<gene>
    <name evidence="2" type="ordered locus">Bcell_3768</name>
</gene>
<sequence>MKGLMYVIFIFLFLYLVGCNDETESINAQDDEADTEEEQVANSEDGEEENIEITGVLRDDQSEIEEESSDAEPESTETSDLTGYPRMGDPQEEFLDFYGNYNEDATNYGMEINYTDDDDVDHRLRFFSTSSFHGPDREVIYLEARIITYPENTMEKIEMYLPDDAELIYIMPRDYSIAVYALDNDQYVEVKFKREPYYLTDKIEVNVEYDYDIERTVYERFYEYISFGYQTYPDRVLLTTAEQMNDVIMGNREYDDLYDVTWNELSARHQEVFAKGIGFYTLDEEFYKAADYLEYMKDRNNEITMSFDKLLNLLAREHQLWLYEE</sequence>
<dbReference type="EMBL" id="CP002394">
    <property type="protein sequence ID" value="ADU32008.1"/>
    <property type="molecule type" value="Genomic_DNA"/>
</dbReference>
<name>E6TTX7_EVAC2</name>
<proteinExistence type="predicted"/>
<feature type="compositionally biased region" description="Acidic residues" evidence="1">
    <location>
        <begin position="62"/>
        <end position="77"/>
    </location>
</feature>
<dbReference type="HOGENOM" id="CLU_854310_0_0_9"/>
<accession>E6TTX7</accession>
<organism evidence="2 3">
    <name type="scientific">Evansella cellulosilytica (strain ATCC 21833 / DSM 2522 / FERM P-1141 / JCM 9156 / N-4)</name>
    <name type="common">Bacillus cellulosilyticus</name>
    <dbReference type="NCBI Taxonomy" id="649639"/>
    <lineage>
        <taxon>Bacteria</taxon>
        <taxon>Bacillati</taxon>
        <taxon>Bacillota</taxon>
        <taxon>Bacilli</taxon>
        <taxon>Bacillales</taxon>
        <taxon>Bacillaceae</taxon>
        <taxon>Evansella</taxon>
    </lineage>
</organism>
<dbReference type="KEGG" id="bco:Bcell_3768"/>
<feature type="compositionally biased region" description="Acidic residues" evidence="1">
    <location>
        <begin position="27"/>
        <end position="51"/>
    </location>
</feature>
<protein>
    <submittedName>
        <fullName evidence="2">Uncharacterized protein</fullName>
    </submittedName>
</protein>
<evidence type="ECO:0000313" key="2">
    <source>
        <dbReference type="EMBL" id="ADU32008.1"/>
    </source>
</evidence>
<dbReference type="Proteomes" id="UP000001401">
    <property type="component" value="Chromosome"/>
</dbReference>
<dbReference type="AlphaFoldDB" id="E6TTX7"/>
<evidence type="ECO:0000313" key="3">
    <source>
        <dbReference type="Proteomes" id="UP000001401"/>
    </source>
</evidence>
<evidence type="ECO:0000256" key="1">
    <source>
        <dbReference type="SAM" id="MobiDB-lite"/>
    </source>
</evidence>